<dbReference type="SUPFAM" id="SSF51338">
    <property type="entry name" value="Composite domain of metallo-dependent hydrolases"/>
    <property type="match status" value="1"/>
</dbReference>
<dbReference type="SUPFAM" id="SSF51556">
    <property type="entry name" value="Metallo-dependent hydrolases"/>
    <property type="match status" value="1"/>
</dbReference>
<dbReference type="EMBL" id="CP071503">
    <property type="protein sequence ID" value="QSX32576.1"/>
    <property type="molecule type" value="Genomic_DNA"/>
</dbReference>
<dbReference type="InterPro" id="IPR032466">
    <property type="entry name" value="Metal_Hydrolase"/>
</dbReference>
<keyword evidence="3" id="KW-1185">Reference proteome</keyword>
<dbReference type="InterPro" id="IPR011059">
    <property type="entry name" value="Metal-dep_hydrolase_composite"/>
</dbReference>
<gene>
    <name evidence="2" type="ORF">JYB87_12515</name>
</gene>
<dbReference type="PANTHER" id="PTHR43135:SF3">
    <property type="entry name" value="ALPHA-D-RIBOSE 1-METHYLPHOSPHONATE 5-TRIPHOSPHATE DIPHOSPHATASE"/>
    <property type="match status" value="1"/>
</dbReference>
<dbReference type="InterPro" id="IPR006680">
    <property type="entry name" value="Amidohydro-rel"/>
</dbReference>
<dbReference type="Proteomes" id="UP000662770">
    <property type="component" value="Chromosome"/>
</dbReference>
<evidence type="ECO:0000313" key="3">
    <source>
        <dbReference type="Proteomes" id="UP000662770"/>
    </source>
</evidence>
<evidence type="ECO:0000313" key="2">
    <source>
        <dbReference type="EMBL" id="QSX32576.1"/>
    </source>
</evidence>
<protein>
    <submittedName>
        <fullName evidence="2">Amidohydrolase family protein</fullName>
    </submittedName>
</protein>
<dbReference type="PANTHER" id="PTHR43135">
    <property type="entry name" value="ALPHA-D-RIBOSE 1-METHYLPHOSPHONATE 5-TRIPHOSPHATE DIPHOSPHATASE"/>
    <property type="match status" value="1"/>
</dbReference>
<accession>A0ABX7QNQ9</accession>
<sequence length="367" mass="39265">MIVEVSPKITAKADKTIEMAGKVITPGFINSESSLGITEISGGADANEMSSKDKSFSAAFNTADILNPYSIAVPIARRGGVSTVIVAPRSNGDNHFAGLATQFTLTDSQNEVLNTEGIAEFWDFKAIAEGRGATITRFKEELADATSFAENNDVFYKGRLKSRSWSLYDLKALEPIVKGERVLALRVERATDIRAVLRILKGTKIKAVLVGVAEGWMVAKDIAASGVSVVVDTTENLPSDFDVVNASNENVRVLYEAGVNIVIGGAGSAHDTGKIRYFAGMSVANGLPYDAAIAGLTANAAKAWGLKDVGSIQKGMRADLAVWDGDPLEPLSLLTALYIQGESQSLVTRQDRLEQKYIPQATNVYQK</sequence>
<feature type="domain" description="Amidohydrolase-related" evidence="1">
    <location>
        <begin position="221"/>
        <end position="332"/>
    </location>
</feature>
<proteinExistence type="predicted"/>
<dbReference type="RefSeq" id="WP_207353818.1">
    <property type="nucleotide sequence ID" value="NZ_CP071503.1"/>
</dbReference>
<evidence type="ECO:0000259" key="1">
    <source>
        <dbReference type="Pfam" id="PF01979"/>
    </source>
</evidence>
<dbReference type="Gene3D" id="3.20.20.140">
    <property type="entry name" value="Metal-dependent hydrolases"/>
    <property type="match status" value="1"/>
</dbReference>
<dbReference type="Pfam" id="PF01979">
    <property type="entry name" value="Amidohydro_1"/>
    <property type="match status" value="1"/>
</dbReference>
<dbReference type="InterPro" id="IPR051781">
    <property type="entry name" value="Metallo-dep_Hydrolase"/>
</dbReference>
<name>A0ABX7QNQ9_9GAMM</name>
<organism evidence="2 3">
    <name type="scientific">Shewanella avicenniae</name>
    <dbReference type="NCBI Taxonomy" id="2814294"/>
    <lineage>
        <taxon>Bacteria</taxon>
        <taxon>Pseudomonadati</taxon>
        <taxon>Pseudomonadota</taxon>
        <taxon>Gammaproteobacteria</taxon>
        <taxon>Alteromonadales</taxon>
        <taxon>Shewanellaceae</taxon>
        <taxon>Shewanella</taxon>
    </lineage>
</organism>
<reference evidence="2 3" key="1">
    <citation type="submission" date="2021-03" db="EMBL/GenBank/DDBJ databases">
        <title>Novel species identification of genus Shewanella.</title>
        <authorList>
            <person name="Liu G."/>
            <person name="Zhang Q."/>
        </authorList>
    </citation>
    <scope>NUCLEOTIDE SEQUENCE [LARGE SCALE GENOMIC DNA]</scope>
    <source>
        <strain evidence="2 3">FJAT-51800</strain>
    </source>
</reference>